<gene>
    <name evidence="1" type="ORF">GGX14DRAFT_382437</name>
</gene>
<organism evidence="1 2">
    <name type="scientific">Mycena pura</name>
    <dbReference type="NCBI Taxonomy" id="153505"/>
    <lineage>
        <taxon>Eukaryota</taxon>
        <taxon>Fungi</taxon>
        <taxon>Dikarya</taxon>
        <taxon>Basidiomycota</taxon>
        <taxon>Agaricomycotina</taxon>
        <taxon>Agaricomycetes</taxon>
        <taxon>Agaricomycetidae</taxon>
        <taxon>Agaricales</taxon>
        <taxon>Marasmiineae</taxon>
        <taxon>Mycenaceae</taxon>
        <taxon>Mycena</taxon>
    </lineage>
</organism>
<feature type="non-terminal residue" evidence="1">
    <location>
        <position position="118"/>
    </location>
</feature>
<dbReference type="AlphaFoldDB" id="A0AAD6Y3Q7"/>
<name>A0AAD6Y3Q7_9AGAR</name>
<accession>A0AAD6Y3Q7</accession>
<protein>
    <submittedName>
        <fullName evidence="1">Uncharacterized protein</fullName>
    </submittedName>
</protein>
<dbReference type="Proteomes" id="UP001219525">
    <property type="component" value="Unassembled WGS sequence"/>
</dbReference>
<comment type="caution">
    <text evidence="1">The sequence shown here is derived from an EMBL/GenBank/DDBJ whole genome shotgun (WGS) entry which is preliminary data.</text>
</comment>
<proteinExistence type="predicted"/>
<sequence length="118" mass="12703">NESKASGGLHESYLNAFEGTPDSLRMALVAPGHLNGSRSMWYVSGYRLSNTSRYGVGGSATLGRSSIPTVGQPDYLWASMVDGGWSKLDFPMLVTQVNVILDLIGKLDARYVPDPATH</sequence>
<evidence type="ECO:0000313" key="2">
    <source>
        <dbReference type="Proteomes" id="UP001219525"/>
    </source>
</evidence>
<keyword evidence="2" id="KW-1185">Reference proteome</keyword>
<evidence type="ECO:0000313" key="1">
    <source>
        <dbReference type="EMBL" id="KAJ7190211.1"/>
    </source>
</evidence>
<reference evidence="1" key="1">
    <citation type="submission" date="2023-03" db="EMBL/GenBank/DDBJ databases">
        <title>Massive genome expansion in bonnet fungi (Mycena s.s.) driven by repeated elements and novel gene families across ecological guilds.</title>
        <authorList>
            <consortium name="Lawrence Berkeley National Laboratory"/>
            <person name="Harder C.B."/>
            <person name="Miyauchi S."/>
            <person name="Viragh M."/>
            <person name="Kuo A."/>
            <person name="Thoen E."/>
            <person name="Andreopoulos B."/>
            <person name="Lu D."/>
            <person name="Skrede I."/>
            <person name="Drula E."/>
            <person name="Henrissat B."/>
            <person name="Morin E."/>
            <person name="Kohler A."/>
            <person name="Barry K."/>
            <person name="LaButti K."/>
            <person name="Morin E."/>
            <person name="Salamov A."/>
            <person name="Lipzen A."/>
            <person name="Mereny Z."/>
            <person name="Hegedus B."/>
            <person name="Baldrian P."/>
            <person name="Stursova M."/>
            <person name="Weitz H."/>
            <person name="Taylor A."/>
            <person name="Grigoriev I.V."/>
            <person name="Nagy L.G."/>
            <person name="Martin F."/>
            <person name="Kauserud H."/>
        </authorList>
    </citation>
    <scope>NUCLEOTIDE SEQUENCE</scope>
    <source>
        <strain evidence="1">9144</strain>
    </source>
</reference>
<dbReference type="EMBL" id="JARJCW010000154">
    <property type="protein sequence ID" value="KAJ7190211.1"/>
    <property type="molecule type" value="Genomic_DNA"/>
</dbReference>